<organism evidence="2 3">
    <name type="scientific">Golovinomyces cichoracearum</name>
    <dbReference type="NCBI Taxonomy" id="62708"/>
    <lineage>
        <taxon>Eukaryota</taxon>
        <taxon>Fungi</taxon>
        <taxon>Dikarya</taxon>
        <taxon>Ascomycota</taxon>
        <taxon>Pezizomycotina</taxon>
        <taxon>Leotiomycetes</taxon>
        <taxon>Erysiphales</taxon>
        <taxon>Erysiphaceae</taxon>
        <taxon>Golovinomyces</taxon>
    </lineage>
</organism>
<evidence type="ECO:0008006" key="4">
    <source>
        <dbReference type="Google" id="ProtNLM"/>
    </source>
</evidence>
<reference evidence="2 3" key="1">
    <citation type="journal article" date="2018" name="BMC Genomics">
        <title>Comparative genome analyses reveal sequence features reflecting distinct modes of host-adaptation between dicot and monocot powdery mildew.</title>
        <authorList>
            <person name="Wu Y."/>
            <person name="Ma X."/>
            <person name="Pan Z."/>
            <person name="Kale S.D."/>
            <person name="Song Y."/>
            <person name="King H."/>
            <person name="Zhang Q."/>
            <person name="Presley C."/>
            <person name="Deng X."/>
            <person name="Wei C.I."/>
            <person name="Xiao S."/>
        </authorList>
    </citation>
    <scope>NUCLEOTIDE SEQUENCE [LARGE SCALE GENOMIC DNA]</scope>
    <source>
        <strain evidence="2">UCSC1</strain>
    </source>
</reference>
<feature type="chain" id="PRO_5019098659" description="Secreted protein" evidence="1">
    <location>
        <begin position="19"/>
        <end position="80"/>
    </location>
</feature>
<proteinExistence type="predicted"/>
<evidence type="ECO:0000313" key="2">
    <source>
        <dbReference type="EMBL" id="RKF82731.1"/>
    </source>
</evidence>
<dbReference type="AlphaFoldDB" id="A0A420J7G8"/>
<dbReference type="Proteomes" id="UP000285405">
    <property type="component" value="Unassembled WGS sequence"/>
</dbReference>
<evidence type="ECO:0000256" key="1">
    <source>
        <dbReference type="SAM" id="SignalP"/>
    </source>
</evidence>
<sequence>MLQSLLLILYAPVPGGRNQHICSASPIKSLEDESTTPAKRSSMIAPPCLSFNGSLHKKREVNRHLRLQEANSSLTVSGPT</sequence>
<comment type="caution">
    <text evidence="2">The sequence shown here is derived from an EMBL/GenBank/DDBJ whole genome shotgun (WGS) entry which is preliminary data.</text>
</comment>
<dbReference type="EMBL" id="MCBR01001175">
    <property type="protein sequence ID" value="RKF82731.1"/>
    <property type="molecule type" value="Genomic_DNA"/>
</dbReference>
<protein>
    <recommendedName>
        <fullName evidence="4">Secreted protein</fullName>
    </recommendedName>
</protein>
<keyword evidence="1" id="KW-0732">Signal</keyword>
<feature type="signal peptide" evidence="1">
    <location>
        <begin position="1"/>
        <end position="18"/>
    </location>
</feature>
<evidence type="ECO:0000313" key="3">
    <source>
        <dbReference type="Proteomes" id="UP000285405"/>
    </source>
</evidence>
<accession>A0A420J7G8</accession>
<name>A0A420J7G8_9PEZI</name>
<gene>
    <name evidence="2" type="ORF">GcC1_c1139o57</name>
</gene>